<dbReference type="Pfam" id="PF19077">
    <property type="entry name" value="Big_13"/>
    <property type="match status" value="16"/>
</dbReference>
<evidence type="ECO:0000259" key="5">
    <source>
        <dbReference type="Pfam" id="PF22783"/>
    </source>
</evidence>
<feature type="domain" description="Bacterial Ig-like" evidence="4">
    <location>
        <begin position="712"/>
        <end position="774"/>
    </location>
</feature>
<evidence type="ECO:0000259" key="4">
    <source>
        <dbReference type="Pfam" id="PF19077"/>
    </source>
</evidence>
<comment type="caution">
    <text evidence="6">The sequence shown here is derived from an EMBL/GenBank/DDBJ whole genome shotgun (WGS) entry which is preliminary data.</text>
</comment>
<feature type="domain" description="Biofilm-associated protein BapA-like prefix-like" evidence="5">
    <location>
        <begin position="25"/>
        <end position="108"/>
    </location>
</feature>
<feature type="domain" description="Bacterial Ig-like" evidence="4">
    <location>
        <begin position="3246"/>
        <end position="3308"/>
    </location>
</feature>
<feature type="domain" description="Bacterial Ig" evidence="3">
    <location>
        <begin position="3641"/>
        <end position="3705"/>
    </location>
</feature>
<feature type="domain" description="Bacterial Ig-like" evidence="4">
    <location>
        <begin position="2229"/>
        <end position="2291"/>
    </location>
</feature>
<evidence type="ECO:0000313" key="6">
    <source>
        <dbReference type="EMBL" id="KGA35756.1"/>
    </source>
</evidence>
<dbReference type="InterPro" id="IPR013783">
    <property type="entry name" value="Ig-like_fold"/>
</dbReference>
<feature type="domain" description="Bacterial Ig-like" evidence="4">
    <location>
        <begin position="410"/>
        <end position="473"/>
    </location>
</feature>
<feature type="domain" description="Bacterial Ig-like" evidence="4">
    <location>
        <begin position="3355"/>
        <end position="3416"/>
    </location>
</feature>
<evidence type="ECO:0000256" key="1">
    <source>
        <dbReference type="ARBA" id="ARBA00022659"/>
    </source>
</evidence>
<dbReference type="NCBIfam" id="NF033510">
    <property type="entry name" value="Ca_tandemer"/>
    <property type="match status" value="44"/>
</dbReference>
<feature type="domain" description="Bacterial Ig-like" evidence="4">
    <location>
        <begin position="2835"/>
        <end position="2900"/>
    </location>
</feature>
<sequence>MSDMNVIAGNANILSRHSGQFINTVPQGTTSVKLLESSTVRIFGTPDVVSRYERVGNDLILHMKDGTTVRYESFFTLDAAGYHSELVFDDGARLIHAQFSGAAAAEGAVLAGETIVLTPEYATLGDMTSLLIGSTTTSTLSATTLGGILGAIAIGGAAAAVSASNNNDKPPITPPPPESLTVNAFAEDNILNRAEIGQSHILSGNTNGIGAGQIVTITLNGVIYTTTTAVDGSWRFSLPADAFTGLQDGIYILKVSVPGTNGVIHEKTIDLTIDTLPPNLTVDKFTGDNYLTVGELANGQILNGTGEVGQNVSITLNGKTYTTTINADGTWTLTVPVADLRALSEGEHAMSFTISDSAGNTTVVNRTIIVDTTPPELSLSPFTGNNLITADELQSSQFVSGTASLSDVGQTVTVTLNGITYTTTVGSDGSWSVLIPSGDLQALANGTYDLVASLTDKAGNTTTLPPQTITVDTSAEAVNINIVSTDDRLNATEAGLPLTVSGTTANVAAGQTVTVTLNGKTYTATTGADGKWSVNIPSADLLLLSDGSNTLTTSVQGINGNTVTANHTLDVHINTLPSITLTPPFTDSVLNAAEAAQDQVIQGETGISGRGQTVSLTIGGYYVTGTVDANGHWTVTVPKSVLQNLSSNNISVLEIVVRDIAGNEATLTQNITVDTTPPTLTVSAIAQDDVLNGAELAVDQVINGTASLSEAGRTVTVTLNEKPYTTTVGNDGNWSITLPTADLVAIADGNQNLTVTLTDAAGNTTTVTRPLTIDSGATTAPTITINNVADDNVIDGAEAKVSQQLSGTTTNVEAGQVVTISLNGKTYLATVQSGGVWSINVSTADIALLADGAHSISVNVSNKAGNTASGSQNINVDKSGDSIAINIIASDNLLSRAESLQPLAISGNTANVPAGQTVTVTLNGKNYTTTVAADGSWTLQIPSADLQLLSDGNATVTASINVAGSGAITDNHTLGVHIHTLPQPTIDTPFGNGSLNGTEALVSQTITGHTGISGTGQTVILSLGGKSYTGTVDTAGHWKVTVPAADLQQLPEGNNTLLVTAQDAAGNQAGKTFVSPTDFTTPTLTIGTIAGDDTINLVESQSNQTVNGTASISEAGRTVVITFDGQFYTGVVGTDGNWSINLPTAALRGMADGSYKLSASLTDAVGNTVSVEKSIELSADPAFQPTIFVNAFVDENNVINAADLRVSQLLTGSSSNVETGQVATILLNKKFYFATIQSGGNWSVEIPAEHMAELSEGTVSISAQVADLAGNTGNHEIWSSIDTSNDSISISIVALDNQINRLEASQPLTISGSTVNVTPGESVTVTLNGKTYTGTIAANGSWSVTIESSDMLALPDGTATITASVANPGDIPVTASRNIDIHINNLPQPTIDQPFGDGILNIIESSNGQNLTGKTGITGGGQSVIVTLNGKTYTATVDNQGNWSAALPATDLQSLPSGVQTIHVEATDIAGNSIDSMREVTVDTVRPLLTLKPLTNDGIINAAESLNDQTISGNALQSEAGRTVILTINNKNYQAQIQADGSWSTTVPTADLQAMADGNYTVTATLTGASGNSTTSTGSLTLDANPTNLPLLTVNAIALNNIIDGGEINVAQIISGGSLNVEAGQRVTVTLGDNTYTATVDGNGQWRVSVPSVDLLHLVQGTHTVTISVNDVSGNPATLSQTITVNTSLSGIAIDTVADDDKLNQAEAAQDLTINGSSQNVTAGTTVTIMLNGKSYDGVVQPNGTWSITVSAADVSALTDGTSTLTVTTIDSTGNVLSGSRTIDVFTHSSPSLTLNTPFSDGILNAAEAGVTQTLSGTTGIASPGQTVTATLGGVTYTGIVDTAGNWTISLPANGLQNLPNGTTALQVSVSDAAGNSSTLTSNVTVARTPPTLSAASFATDNILNSTEVQSDQLLTGTASPSSAGQTVTTTLNGKTYSGTIGSDGTWSITIPSADLSNLSDGNYSVVTRLTDAAGNNTTTTQTIVVDASPLNAPIVTIGTFAGNNIIDGAEVRVSQVLSGTSKNVEQGQTVTISFNGKPYTAQVLSNGSWSTTISDADMALLANGSQTITVSVSDTAGNTATSSSSVTVNTNASGLSIAPITGDNQLNALEATNGITINGGAVNVAPGTDVNVILNGKTYTVQVQSDGTWSATIQSGDLQVLGDGIITVNVTAVDQAGNALSGTQQLGVSIHNPPVASLHMPFSNGYLNLSDAQAGQTLYGTTGLRGAGQTVSVTIGSTVYTGTVDNNGNWNLQLPPSVLTTLADGLLNISVTVSDAAGNTSTVQGSALVDLTPPVLTINPIGIDDIINIAESLLPMEISGTSPVNDSGRPIIVNVTINGQIYQGLAQADGTWSVTVPAGDLQNMPNGITAITATLTDAAGNTGTVSHSITLDTDPAQAPTLTIATLSTDDYLNLAESGQPLIISGSSQNVEQGQQVTITLNGGIYFATVGADGSWSVQVPATDVGTIPDGKQTVSASVTDVSGNPGSATHSITVITDATNLPAITIATLSGNDVISAQDTQSDLLISGSTTNVQVGQRVTVTLNSKTYLATVGADGSWSTTVPASDVQNLPQGNQDVTAAVNDIAQNPATATHPFTVDTLPPLLSIDMLVDTSDIGLADALAGLPLSGKAEAGLLVTIKVGTAVYSVVADSNGIWQIAIAANDLLALGDGVKTLEASVTDGAGNASTTSIDITLKTQSLPTLTLDSLYDNNVLTVAELATATTIGGSYTNLPVGTTIQVTIGTYTTTGVTLAGGLWSATIPANALSILADGNMQVSATVTDNAGNTGSASGTLDVVINTNFAVSIATPFVDGVLNQAESTVDQLLTGTTGFIDPNQSVSVSVTNGTITTTYNATVAANGQWSVTLPAADLAALGDGTHTINVTVTDHAGNTGSGSGTFTSVIVGVPVASLDTPFGDGKLSLADAQPGVTLSGQTGLTSNVGQTVSVSINGTSLPATVNADGSWSLSLDRQTLIDLPDGTVNFTVIVTDTAGNTSTTAATANVLTTTLPVATLDLPFGDGVLNTTEIQAIQTLTGKTGITSTGQEVIVTVTNKTTQAETTFTAVADGLGGWSRELSPADLAIFTEGNYSISAKVTDWVGNTNTSASLDVSSAQTLPAPLIDVVPFGLDNILSSAEAASALTFSGRTQVSGSGQGVKLEIDLNGIRYTATVDNAGNWSVTLPQNALNSLSDGQHTITVTATDAAGNIGSTPILFTSDFTPPALTLNTPFDDGYLSIAEAGTLLGRTLSGNAGDAASMTVTLGGQSLVVQITGGVWTAELTPTQLSQLADGTHNIVITATDDAGNSATLNSQAILAVQAAPTVSITTFAGLDGLNYAESRATQAVSGTSTGLEVGQNVTVRLNSVDYTTKVLTGGTWSVNIPSSALQALASTTHTLTADATDKAGNPATQASVSFNVDLTPPSMTMVIDSIADDDIINAAEMDGNLTLSGRVTGIAPMSTIVVSIGGVPIIGTIITDSNGLWETTISARDYFTTDGSVNVSATTVLPIPLIAETKTVLVDTTPPTLNIVTFADDNVLNGAEASTAQTITGTASTTEAGQLVSVVLNGKTYTAQVSVTGDWSVNVPAADLALLADGSHTITATLTDKAGNTTTDTQVVTVDTDIPLLSVTLFDNNILTLAEALAGAAITGRGEVGATVTLTAGPLTGTTTVGLDGNWSIPILSADLQSLTDGAQVIGVTLTDTAGNTAHLDATLDVALNQTLGAGINDIFGNDGILNLAESLVTQVISGNATGNYLGAKVQVTVLGTMVEGTVGANGAWSIALPPNLFTGLSNGLLAVNVDIIDSQGNVKNQLVNIDVLKSLPVINSVVAFTDGALNAADVATSQIISGVVSNVNIAAGATVAVTLGTKIYTGITVGAGGAWSLSVPALDLQALQDGTLALGVAVTDHAGNTASQVINVPTVIKNLPSITLNPVFGDSVLNLADLLVNQTLSGTATGLAGGTITLSIAGSQVATATVGTDGKWSAAVTPSVLGILQGLGNGDFTVTATATDSVGNSASGTAGIKFDFAQPVITLNPVFGGDGFINAAEALVAQTISGVVTNASAGSQISVTLGGKTFLSTVGSGGAFSLTLLPSDLGTLLDGNTTLNVSVTNTSGNIGTVNNAINIIAKTLPTISLGSLFGGDGFLNAAEAALTQTISGTTTNAVAGSSVVIRIGTLTLNATVGSDGTWSTSITPLQLSGLANGNLTVSATVTDPAGNSTGVSTGLNIAILPPTITLNPLFNNGVLDLPSLLSTQLIGGTTANVPAGTAINVTLGSKTYTTTVGANGSWSLPVPSLDLKALVDGITNVGVRLVDAAGNVGTQTGTVSVAINGQPTLTINPLFGGDGLLNAVEAAAGQLISGTSTNAIGSTIQISLGTKTYSAVVQSNGSWSVSLPSLDLNNLTDGTLSLSASLTNAAGKSTSAGASIGVGVHTLPTVNLGSLFGGDGYLNLAEAGINQIISGTTTNAAGGSVTLTVGGLVLNAAVASNGTWSISVPSANLLNIADGNLSVGVKVTDRYGNTNNASSNVIVKTHQLPQLGIDAVGSLIGNTVGLLANGITVSGTSRYVQQGAKVTVTLLGQTLQGTVGADGKWSAHFTSSLLGINILNVGTILTALLGTAVEASVTDQAGNFTGVSAGLTSGISLGLPLMSMMALDVDDSSLAQVASLSSEPLDTGETAEVQPLHVSSKVATAALSETNTIDNSASTEVEDSVYAIGGVVINLADGSVQTGEDVEGGEGDDLITLSTLDFTQIDGGNGIDTLVLNGIDLNLDLTALGLKIDNVEIFDLGQNGTNSITLDLDRALNVTDRPEDDLLIVGGEGNLVHLIPGEGVWSTVGQRDIEGQRFDVYHHSSLDNANNLGDVLVQQGLLVNMV</sequence>
<dbReference type="InterPro" id="IPR041498">
    <property type="entry name" value="Big_6"/>
</dbReference>
<dbReference type="InterPro" id="IPR050350">
    <property type="entry name" value="Compl-Cell_Adhes-Reg"/>
</dbReference>
<dbReference type="RefSeq" id="WP_039312369.1">
    <property type="nucleotide sequence ID" value="NZ_JQOD01000001.1"/>
</dbReference>
<gene>
    <name evidence="6" type="ORF">KU74_04585</name>
</gene>
<feature type="domain" description="Bacterial Ig-like" evidence="4">
    <location>
        <begin position="1519"/>
        <end position="1583"/>
    </location>
</feature>
<dbReference type="InterPro" id="IPR022038">
    <property type="entry name" value="Ig-like_bact"/>
</dbReference>
<dbReference type="Gene3D" id="2.60.40.10">
    <property type="entry name" value="Immunoglobulins"/>
    <property type="match status" value="44"/>
</dbReference>
<reference evidence="6 7" key="1">
    <citation type="submission" date="2014-08" db="EMBL/GenBank/DDBJ databases">
        <title>Genome sequences of NCPPB Pectobacterium isolates.</title>
        <authorList>
            <person name="Glover R.H."/>
            <person name="Sapp M."/>
            <person name="Elphinstone J."/>
        </authorList>
    </citation>
    <scope>NUCLEOTIDE SEQUENCE [LARGE SCALE GENOMIC DNA]</scope>
    <source>
        <strain evidence="6 7">LMG 21372</strain>
    </source>
</reference>
<feature type="domain" description="Bacterial Ig-like" evidence="4">
    <location>
        <begin position="311"/>
        <end position="372"/>
    </location>
</feature>
<feature type="domain" description="Bacterial Ig-like" evidence="4">
    <location>
        <begin position="1625"/>
        <end position="1687"/>
    </location>
</feature>
<feature type="domain" description="Ig-like" evidence="2">
    <location>
        <begin position="1046"/>
        <end position="1107"/>
    </location>
</feature>
<feature type="domain" description="Bacterial Ig-like" evidence="4">
    <location>
        <begin position="1421"/>
        <end position="1484"/>
    </location>
</feature>
<evidence type="ECO:0000259" key="2">
    <source>
        <dbReference type="Pfam" id="PF13750"/>
    </source>
</evidence>
<dbReference type="EMBL" id="JQOD01000001">
    <property type="protein sequence ID" value="KGA35756.1"/>
    <property type="molecule type" value="Genomic_DNA"/>
</dbReference>
<dbReference type="InterPro" id="IPR049826">
    <property type="entry name" value="Ig-like_ice"/>
</dbReference>
<proteinExistence type="predicted"/>
<dbReference type="Proteomes" id="UP000029435">
    <property type="component" value="Unassembled WGS sequence"/>
</dbReference>
<dbReference type="Pfam" id="PF13750">
    <property type="entry name" value="Big_3_3"/>
    <property type="match status" value="1"/>
</dbReference>
<feature type="domain" description="Bacterial Ig-like" evidence="4">
    <location>
        <begin position="1915"/>
        <end position="1987"/>
    </location>
</feature>
<dbReference type="NCBIfam" id="NF012196">
    <property type="entry name" value="Ig_like_ice"/>
    <property type="match status" value="8"/>
</dbReference>
<feature type="domain" description="Bacterial Ig-like" evidence="4">
    <location>
        <begin position="2924"/>
        <end position="2999"/>
    </location>
</feature>
<dbReference type="OrthoDB" id="8481600at2"/>
<feature type="domain" description="Bacterial Ig-like" evidence="4">
    <location>
        <begin position="3545"/>
        <end position="3619"/>
    </location>
</feature>
<protein>
    <submittedName>
        <fullName evidence="6">Large repetitive protein</fullName>
    </submittedName>
</protein>
<feature type="domain" description="Bacterial Ig-like" evidence="4">
    <location>
        <begin position="3140"/>
        <end position="3210"/>
    </location>
</feature>
<dbReference type="PANTHER" id="PTHR19325">
    <property type="entry name" value="COMPLEMENT COMPONENT-RELATED SUSHI DOMAIN-CONTAINING"/>
    <property type="match status" value="1"/>
</dbReference>
<dbReference type="NCBIfam" id="NF033677">
    <property type="entry name" value="biofilm_BapA_N"/>
    <property type="match status" value="1"/>
</dbReference>
<feature type="domain" description="Bacterial Ig-like" evidence="4">
    <location>
        <begin position="2029"/>
        <end position="2091"/>
    </location>
</feature>
<evidence type="ECO:0000259" key="3">
    <source>
        <dbReference type="Pfam" id="PF17936"/>
    </source>
</evidence>
<dbReference type="InterPro" id="IPR044016">
    <property type="entry name" value="Big_13"/>
</dbReference>
<dbReference type="Pfam" id="PF17936">
    <property type="entry name" value="Big_6"/>
    <property type="match status" value="1"/>
</dbReference>
<feature type="domain" description="Bacterial Ig-like" evidence="4">
    <location>
        <begin position="808"/>
        <end position="877"/>
    </location>
</feature>
<dbReference type="STRING" id="180957.B5S52_16545"/>
<organism evidence="6 7">
    <name type="scientific">Pectobacterium brasiliense</name>
    <dbReference type="NCBI Taxonomy" id="180957"/>
    <lineage>
        <taxon>Bacteria</taxon>
        <taxon>Pseudomonadati</taxon>
        <taxon>Pseudomonadota</taxon>
        <taxon>Gammaproteobacteria</taxon>
        <taxon>Enterobacterales</taxon>
        <taxon>Pectobacteriaceae</taxon>
        <taxon>Pectobacterium</taxon>
    </lineage>
</organism>
<accession>A0A0M2F6S4</accession>
<evidence type="ECO:0000313" key="7">
    <source>
        <dbReference type="Proteomes" id="UP000029435"/>
    </source>
</evidence>
<keyword evidence="1" id="KW-0768">Sushi</keyword>
<dbReference type="Pfam" id="PF22783">
    <property type="entry name" value="BapA_N"/>
    <property type="match status" value="1"/>
</dbReference>
<name>A0A0M2F6S4_9GAMM</name>
<dbReference type="PANTHER" id="PTHR19325:SF575">
    <property type="entry name" value="LOCOMOTION-RELATED PROTEIN HIKARU GENKI"/>
    <property type="match status" value="1"/>
</dbReference>
<dbReference type="InterPro" id="IPR048051">
    <property type="entry name" value="BapA-like_prefix-like"/>
</dbReference>